<dbReference type="EMBL" id="CM016762">
    <property type="protein sequence ID" value="TMS32751.1"/>
    <property type="molecule type" value="Genomic_DNA"/>
</dbReference>
<protein>
    <submittedName>
        <fullName evidence="1">Uncharacterized protein</fullName>
    </submittedName>
</protein>
<gene>
    <name evidence="1" type="ORF">L596_000554</name>
</gene>
<comment type="caution">
    <text evidence="1">The sequence shown here is derived from an EMBL/GenBank/DDBJ whole genome shotgun (WGS) entry which is preliminary data.</text>
</comment>
<reference evidence="1 2" key="1">
    <citation type="journal article" date="2015" name="Genome Biol.">
        <title>Comparative genomics of Steinernema reveals deeply conserved gene regulatory networks.</title>
        <authorList>
            <person name="Dillman A.R."/>
            <person name="Macchietto M."/>
            <person name="Porter C.F."/>
            <person name="Rogers A."/>
            <person name="Williams B."/>
            <person name="Antoshechkin I."/>
            <person name="Lee M.M."/>
            <person name="Goodwin Z."/>
            <person name="Lu X."/>
            <person name="Lewis E.E."/>
            <person name="Goodrich-Blair H."/>
            <person name="Stock S.P."/>
            <person name="Adams B.J."/>
            <person name="Sternberg P.W."/>
            <person name="Mortazavi A."/>
        </authorList>
    </citation>
    <scope>NUCLEOTIDE SEQUENCE [LARGE SCALE GENOMIC DNA]</scope>
    <source>
        <strain evidence="1 2">ALL</strain>
    </source>
</reference>
<accession>A0A4U8UJB2</accession>
<evidence type="ECO:0000313" key="2">
    <source>
        <dbReference type="Proteomes" id="UP000298663"/>
    </source>
</evidence>
<dbReference type="Proteomes" id="UP000298663">
    <property type="component" value="Chromosome X"/>
</dbReference>
<proteinExistence type="predicted"/>
<keyword evidence="2" id="KW-1185">Reference proteome</keyword>
<dbReference type="EMBL" id="AZBU02000001">
    <property type="protein sequence ID" value="TMS32751.1"/>
    <property type="molecule type" value="Genomic_DNA"/>
</dbReference>
<sequence length="89" mass="10215">MVEQSSSKIDPKKTKRLGLIGSSRLMCSRKRSEKPPNSAFPFSWFRTAYTFVYVLETVSRPSFELKTLLTLRETCAKNPAIIMQRRLSA</sequence>
<reference evidence="1 2" key="2">
    <citation type="journal article" date="2019" name="G3 (Bethesda)">
        <title>Hybrid Assembly of the Genome of the Entomopathogenic Nematode Steinernema carpocapsae Identifies the X-Chromosome.</title>
        <authorList>
            <person name="Serra L."/>
            <person name="Macchietto M."/>
            <person name="Macias-Munoz A."/>
            <person name="McGill C.J."/>
            <person name="Rodriguez I.M."/>
            <person name="Rodriguez B."/>
            <person name="Murad R."/>
            <person name="Mortazavi A."/>
        </authorList>
    </citation>
    <scope>NUCLEOTIDE SEQUENCE [LARGE SCALE GENOMIC DNA]</scope>
    <source>
        <strain evidence="1 2">ALL</strain>
    </source>
</reference>
<organism evidence="1 2">
    <name type="scientific">Steinernema carpocapsae</name>
    <name type="common">Entomopathogenic nematode</name>
    <dbReference type="NCBI Taxonomy" id="34508"/>
    <lineage>
        <taxon>Eukaryota</taxon>
        <taxon>Metazoa</taxon>
        <taxon>Ecdysozoa</taxon>
        <taxon>Nematoda</taxon>
        <taxon>Chromadorea</taxon>
        <taxon>Rhabditida</taxon>
        <taxon>Tylenchina</taxon>
        <taxon>Panagrolaimomorpha</taxon>
        <taxon>Strongyloidoidea</taxon>
        <taxon>Steinernematidae</taxon>
        <taxon>Steinernema</taxon>
    </lineage>
</organism>
<dbReference type="AlphaFoldDB" id="A0A4U8UJB2"/>
<name>A0A4U8UJB2_STECR</name>
<evidence type="ECO:0000313" key="1">
    <source>
        <dbReference type="EMBL" id="TMS32751.1"/>
    </source>
</evidence>